<dbReference type="RefSeq" id="WP_153091657.1">
    <property type="nucleotide sequence ID" value="NZ_JAJTTD010000013.1"/>
</dbReference>
<evidence type="ECO:0000313" key="4">
    <source>
        <dbReference type="Proteomes" id="UP000423156"/>
    </source>
</evidence>
<protein>
    <submittedName>
        <fullName evidence="3">Uncharacterized protein</fullName>
    </submittedName>
</protein>
<reference evidence="1" key="2">
    <citation type="submission" date="2021-12" db="EMBL/GenBank/DDBJ databases">
        <authorList>
            <person name="Lv X."/>
        </authorList>
    </citation>
    <scope>NUCLEOTIDE SEQUENCE</scope>
    <source>
        <strain evidence="1">HF2106</strain>
    </source>
</reference>
<gene>
    <name evidence="3" type="ORF">F7D71_01910</name>
    <name evidence="1" type="ORF">LYY06_07260</name>
    <name evidence="2" type="ORF">NND11_10675</name>
</gene>
<evidence type="ECO:0000313" key="3">
    <source>
        <dbReference type="EMBL" id="MQN76643.1"/>
    </source>
</evidence>
<evidence type="ECO:0000313" key="2">
    <source>
        <dbReference type="EMBL" id="MCP9502003.1"/>
    </source>
</evidence>
<proteinExistence type="predicted"/>
<dbReference type="EMBL" id="JANDXR010000012">
    <property type="protein sequence ID" value="MCP9502003.1"/>
    <property type="molecule type" value="Genomic_DNA"/>
</dbReference>
<reference evidence="3" key="4">
    <citation type="submission" date="2022-12" db="EMBL/GenBank/DDBJ databases">
        <title>Distinct polysaccharide growth profiles of human intestinal Prevotella copri isolates.</title>
        <authorList>
            <person name="Fehlner-Peach H."/>
            <person name="Magnabosco C."/>
            <person name="Raghavan V."/>
            <person name="Scher J.U."/>
            <person name="Tett A."/>
            <person name="Cox L.M."/>
            <person name="Gottsegen C."/>
            <person name="Watters A."/>
            <person name="Wiltshire- Gordon J.D."/>
            <person name="Segata N."/>
            <person name="Bonneau R."/>
            <person name="Littman D.R."/>
        </authorList>
    </citation>
    <scope>NUCLEOTIDE SEQUENCE</scope>
    <source>
        <strain evidence="3">BU41712</strain>
    </source>
</reference>
<dbReference type="AlphaFoldDB" id="A0AA90UPY3"/>
<reference evidence="2" key="3">
    <citation type="submission" date="2022-07" db="EMBL/GenBank/DDBJ databases">
        <title>Prevotella copri.</title>
        <authorList>
            <person name="Yang C."/>
        </authorList>
    </citation>
    <scope>NUCLEOTIDE SEQUENCE</scope>
    <source>
        <strain evidence="2">HF88</strain>
    </source>
</reference>
<accession>A0AA90UPY3</accession>
<dbReference type="EMBL" id="VZBZ01000013">
    <property type="protein sequence ID" value="MQN76643.1"/>
    <property type="molecule type" value="Genomic_DNA"/>
</dbReference>
<organism evidence="3 4">
    <name type="scientific">Segatella copri</name>
    <dbReference type="NCBI Taxonomy" id="165179"/>
    <lineage>
        <taxon>Bacteria</taxon>
        <taxon>Pseudomonadati</taxon>
        <taxon>Bacteroidota</taxon>
        <taxon>Bacteroidia</taxon>
        <taxon>Bacteroidales</taxon>
        <taxon>Prevotellaceae</taxon>
        <taxon>Segatella</taxon>
    </lineage>
</organism>
<name>A0AA90UPY3_9BACT</name>
<dbReference type="Proteomes" id="UP001200307">
    <property type="component" value="Unassembled WGS sequence"/>
</dbReference>
<dbReference type="Proteomes" id="UP001206014">
    <property type="component" value="Unassembled WGS sequence"/>
</dbReference>
<dbReference type="EMBL" id="JAJTVO010000011">
    <property type="protein sequence ID" value="MCE4122065.1"/>
    <property type="molecule type" value="Genomic_DNA"/>
</dbReference>
<reference evidence="4" key="1">
    <citation type="submission" date="2019-09" db="EMBL/GenBank/DDBJ databases">
        <title>Distinct polysaccharide growth profiles of human intestinal Prevotella copri isolates.</title>
        <authorList>
            <person name="Fehlner-Peach H."/>
            <person name="Magnabosco C."/>
            <person name="Raghavan V."/>
            <person name="Scher J.U."/>
            <person name="Tett A."/>
            <person name="Cox L.M."/>
            <person name="Gottsegen C."/>
            <person name="Watters A."/>
            <person name="Wiltshire- Gordon J.D."/>
            <person name="Segata N."/>
            <person name="Bonneau R."/>
            <person name="Littman D.R."/>
        </authorList>
    </citation>
    <scope>NUCLEOTIDE SEQUENCE [LARGE SCALE GENOMIC DNA]</scope>
    <source>
        <strain evidence="4">BU41712</strain>
    </source>
</reference>
<evidence type="ECO:0000313" key="1">
    <source>
        <dbReference type="EMBL" id="MCE4122065.1"/>
    </source>
</evidence>
<comment type="caution">
    <text evidence="3">The sequence shown here is derived from an EMBL/GenBank/DDBJ whole genome shotgun (WGS) entry which is preliminary data.</text>
</comment>
<dbReference type="Proteomes" id="UP000423156">
    <property type="component" value="Unassembled WGS sequence"/>
</dbReference>
<sequence length="130" mass="14958">MISNIEIIKGLVREFYQTHMVVSIDNDDLEPFFLTKGKLVAFDCEEFDLWNKPYKLVCKMTQDKLESLCVGRKIARVLFLVFQPTGHELQMTDMESLHLVSKSFETVTWGIGSCHEDSVRLVTLVEVVSQ</sequence>